<dbReference type="RefSeq" id="WP_139867822.1">
    <property type="nucleotide sequence ID" value="NZ_CP040949.1"/>
</dbReference>
<dbReference type="Gene3D" id="1.10.150.240">
    <property type="entry name" value="Putative phosphatase, domain 2"/>
    <property type="match status" value="1"/>
</dbReference>
<dbReference type="Gene3D" id="3.40.50.1000">
    <property type="entry name" value="HAD superfamily/HAD-like"/>
    <property type="match status" value="1"/>
</dbReference>
<evidence type="ECO:0000313" key="5">
    <source>
        <dbReference type="EMBL" id="QDC41203.1"/>
    </source>
</evidence>
<dbReference type="InterPro" id="IPR023198">
    <property type="entry name" value="PGP-like_dom2"/>
</dbReference>
<dbReference type="Proteomes" id="UP000314901">
    <property type="component" value="Chromosome"/>
</dbReference>
<evidence type="ECO:0000256" key="1">
    <source>
        <dbReference type="ARBA" id="ARBA00022723"/>
    </source>
</evidence>
<name>A0AAX1EZE6_9PROT</name>
<evidence type="ECO:0000256" key="4">
    <source>
        <dbReference type="ARBA" id="ARBA00023277"/>
    </source>
</evidence>
<dbReference type="InterPro" id="IPR050155">
    <property type="entry name" value="HAD-like_hydrolase_sf"/>
</dbReference>
<dbReference type="InterPro" id="IPR036412">
    <property type="entry name" value="HAD-like_sf"/>
</dbReference>
<dbReference type="PANTHER" id="PTHR43434">
    <property type="entry name" value="PHOSPHOGLYCOLATE PHOSPHATASE"/>
    <property type="match status" value="1"/>
</dbReference>
<gene>
    <name evidence="5" type="ORF">FIT94_03890</name>
</gene>
<proteinExistence type="predicted"/>
<evidence type="ECO:0000256" key="3">
    <source>
        <dbReference type="ARBA" id="ARBA00022842"/>
    </source>
</evidence>
<keyword evidence="3" id="KW-0460">Magnesium</keyword>
<dbReference type="PANTHER" id="PTHR43434:SF23">
    <property type="entry name" value="PHOSPHOGLYCOLATE PHOSPHATASE"/>
    <property type="match status" value="1"/>
</dbReference>
<dbReference type="InterPro" id="IPR041492">
    <property type="entry name" value="HAD_2"/>
</dbReference>
<dbReference type="GeneID" id="66285021"/>
<dbReference type="NCBIfam" id="TIGR01549">
    <property type="entry name" value="HAD-SF-IA-v1"/>
    <property type="match status" value="1"/>
</dbReference>
<organism evidence="5 6">
    <name type="scientific">Candidatus Methylopumilus universalis</name>
    <dbReference type="NCBI Taxonomy" id="2588536"/>
    <lineage>
        <taxon>Bacteria</taxon>
        <taxon>Pseudomonadati</taxon>
        <taxon>Pseudomonadota</taxon>
        <taxon>Betaproteobacteria</taxon>
        <taxon>Nitrosomonadales</taxon>
        <taxon>Methylophilaceae</taxon>
        <taxon>Candidatus Methylopumilus</taxon>
    </lineage>
</organism>
<dbReference type="SFLD" id="SFLDG01129">
    <property type="entry name" value="C1.5:_HAD__Beta-PGM__Phosphata"/>
    <property type="match status" value="1"/>
</dbReference>
<dbReference type="AlphaFoldDB" id="A0AAX1EZE6"/>
<sequence>MKAVLFDLDGTLIDSAPQLVGALNQLRQQYNLPPIPFLVGRPFASHGAAGLLKAGFDMDKNDPAYDARVQEFLDIYKEVFNQNVQCMEGIEDLINTLNFREISWGIVTNKAKKFAQPLVASHPLLSSTECLIAGDEVSVPKPSPEGLLKASQLLSIEPSDIIYLGDDRRDVMAANDAGMVSIVARYGYLEAGDDANTWNAQHIIDKPSDLLSYLSP</sequence>
<dbReference type="GO" id="GO:0008967">
    <property type="term" value="F:phosphoglycolate phosphatase activity"/>
    <property type="evidence" value="ECO:0007669"/>
    <property type="project" value="TreeGrafter"/>
</dbReference>
<dbReference type="SFLD" id="SFLDS00003">
    <property type="entry name" value="Haloacid_Dehalogenase"/>
    <property type="match status" value="1"/>
</dbReference>
<evidence type="ECO:0000313" key="6">
    <source>
        <dbReference type="Proteomes" id="UP000314901"/>
    </source>
</evidence>
<dbReference type="InterPro" id="IPR023214">
    <property type="entry name" value="HAD_sf"/>
</dbReference>
<keyword evidence="2 5" id="KW-0378">Hydrolase</keyword>
<dbReference type="GO" id="GO:0005829">
    <property type="term" value="C:cytosol"/>
    <property type="evidence" value="ECO:0007669"/>
    <property type="project" value="TreeGrafter"/>
</dbReference>
<keyword evidence="1" id="KW-0479">Metal-binding</keyword>
<dbReference type="NCBIfam" id="TIGR01509">
    <property type="entry name" value="HAD-SF-IA-v3"/>
    <property type="match status" value="1"/>
</dbReference>
<dbReference type="PRINTS" id="PR00413">
    <property type="entry name" value="HADHALOGNASE"/>
</dbReference>
<keyword evidence="4" id="KW-0119">Carbohydrate metabolism</keyword>
<dbReference type="EMBL" id="CP040953">
    <property type="protein sequence ID" value="QDC41203.1"/>
    <property type="molecule type" value="Genomic_DNA"/>
</dbReference>
<protein>
    <submittedName>
        <fullName evidence="5">HAD-IA family hydrolase</fullName>
    </submittedName>
</protein>
<dbReference type="GO" id="GO:0006281">
    <property type="term" value="P:DNA repair"/>
    <property type="evidence" value="ECO:0007669"/>
    <property type="project" value="TreeGrafter"/>
</dbReference>
<accession>A0AAX1EZE6</accession>
<dbReference type="SUPFAM" id="SSF56784">
    <property type="entry name" value="HAD-like"/>
    <property type="match status" value="1"/>
</dbReference>
<dbReference type="InterPro" id="IPR006439">
    <property type="entry name" value="HAD-SF_hydro_IA"/>
</dbReference>
<reference evidence="5 6" key="1">
    <citation type="journal article" date="2019" name="ISME J.">
        <title>Evolution in action: habitat transition from sediment to the pelagial leads to genome streamlining in Methylophilaceae.</title>
        <authorList>
            <person name="Salcher M."/>
            <person name="Schaefle D."/>
            <person name="Kaspar M."/>
            <person name="Neuenschwander S.M."/>
            <person name="Ghai R."/>
        </authorList>
    </citation>
    <scope>NUCLEOTIDE SEQUENCE [LARGE SCALE GENOMIC DNA]</scope>
    <source>
        <strain evidence="5 6">MMS-RVI-51</strain>
    </source>
</reference>
<dbReference type="KEGG" id="muv:FIT94_03890"/>
<dbReference type="GO" id="GO:0046872">
    <property type="term" value="F:metal ion binding"/>
    <property type="evidence" value="ECO:0007669"/>
    <property type="project" value="UniProtKB-KW"/>
</dbReference>
<evidence type="ECO:0000256" key="2">
    <source>
        <dbReference type="ARBA" id="ARBA00022801"/>
    </source>
</evidence>
<dbReference type="Pfam" id="PF13419">
    <property type="entry name" value="HAD_2"/>
    <property type="match status" value="1"/>
</dbReference>